<dbReference type="Gene3D" id="3.10.129.10">
    <property type="entry name" value="Hotdog Thioesterase"/>
    <property type="match status" value="1"/>
</dbReference>
<dbReference type="InterPro" id="IPR029069">
    <property type="entry name" value="HotDog_dom_sf"/>
</dbReference>
<sequence>MTVADASSPVFLYEDDPDLPGWKLWQFRDATRYNAFLEPLHVRVEGDVARVRMMPRHAHSNLRDAVHGGALLGFMDVALFAAVRGFGILGAVGAVTLDLSAQFVGGGAIGVPLEARIELLRETGRLLFLRGLVVQDAMPTVASFTATLRKSSPPAGMA</sequence>
<dbReference type="CDD" id="cd03443">
    <property type="entry name" value="PaaI_thioesterase"/>
    <property type="match status" value="1"/>
</dbReference>
<dbReference type="Proteomes" id="UP001500238">
    <property type="component" value="Unassembled WGS sequence"/>
</dbReference>
<feature type="domain" description="Thioesterase" evidence="1">
    <location>
        <begin position="66"/>
        <end position="137"/>
    </location>
</feature>
<accession>A0ABP3SV41</accession>
<proteinExistence type="predicted"/>
<dbReference type="SUPFAM" id="SSF54637">
    <property type="entry name" value="Thioesterase/thiol ester dehydrase-isomerase"/>
    <property type="match status" value="1"/>
</dbReference>
<gene>
    <name evidence="2" type="ORF">GCM10009102_13610</name>
</gene>
<dbReference type="RefSeq" id="WP_343797025.1">
    <property type="nucleotide sequence ID" value="NZ_BAAAES010000007.1"/>
</dbReference>
<protein>
    <recommendedName>
        <fullName evidence="1">Thioesterase domain-containing protein</fullName>
    </recommendedName>
</protein>
<name>A0ABP3SV41_9SPHN</name>
<dbReference type="EMBL" id="BAAAES010000007">
    <property type="protein sequence ID" value="GAA0665215.1"/>
    <property type="molecule type" value="Genomic_DNA"/>
</dbReference>
<evidence type="ECO:0000313" key="2">
    <source>
        <dbReference type="EMBL" id="GAA0665215.1"/>
    </source>
</evidence>
<organism evidence="2 3">
    <name type="scientific">Sphingomonas insulae</name>
    <dbReference type="NCBI Taxonomy" id="424800"/>
    <lineage>
        <taxon>Bacteria</taxon>
        <taxon>Pseudomonadati</taxon>
        <taxon>Pseudomonadota</taxon>
        <taxon>Alphaproteobacteria</taxon>
        <taxon>Sphingomonadales</taxon>
        <taxon>Sphingomonadaceae</taxon>
        <taxon>Sphingomonas</taxon>
    </lineage>
</organism>
<comment type="caution">
    <text evidence="2">The sequence shown here is derived from an EMBL/GenBank/DDBJ whole genome shotgun (WGS) entry which is preliminary data.</text>
</comment>
<dbReference type="InterPro" id="IPR006683">
    <property type="entry name" value="Thioestr_dom"/>
</dbReference>
<evidence type="ECO:0000259" key="1">
    <source>
        <dbReference type="Pfam" id="PF03061"/>
    </source>
</evidence>
<keyword evidence="3" id="KW-1185">Reference proteome</keyword>
<reference evidence="3" key="1">
    <citation type="journal article" date="2019" name="Int. J. Syst. Evol. Microbiol.">
        <title>The Global Catalogue of Microorganisms (GCM) 10K type strain sequencing project: providing services to taxonomists for standard genome sequencing and annotation.</title>
        <authorList>
            <consortium name="The Broad Institute Genomics Platform"/>
            <consortium name="The Broad Institute Genome Sequencing Center for Infectious Disease"/>
            <person name="Wu L."/>
            <person name="Ma J."/>
        </authorList>
    </citation>
    <scope>NUCLEOTIDE SEQUENCE [LARGE SCALE GENOMIC DNA]</scope>
    <source>
        <strain evidence="3">JCM 14603</strain>
    </source>
</reference>
<evidence type="ECO:0000313" key="3">
    <source>
        <dbReference type="Proteomes" id="UP001500238"/>
    </source>
</evidence>
<dbReference type="Pfam" id="PF03061">
    <property type="entry name" value="4HBT"/>
    <property type="match status" value="1"/>
</dbReference>